<gene>
    <name evidence="17" type="ORF">GGQ64_001209</name>
</gene>
<dbReference type="Proteomes" id="UP000574761">
    <property type="component" value="Unassembled WGS sequence"/>
</dbReference>
<evidence type="ECO:0000259" key="16">
    <source>
        <dbReference type="PROSITE" id="PS50113"/>
    </source>
</evidence>
<evidence type="ECO:0000256" key="12">
    <source>
        <dbReference type="ARBA" id="ARBA00023136"/>
    </source>
</evidence>
<dbReference type="InterPro" id="IPR004358">
    <property type="entry name" value="Sig_transdc_His_kin-like_C"/>
</dbReference>
<evidence type="ECO:0000256" key="8">
    <source>
        <dbReference type="ARBA" id="ARBA00022777"/>
    </source>
</evidence>
<dbReference type="InterPro" id="IPR005467">
    <property type="entry name" value="His_kinase_dom"/>
</dbReference>
<dbReference type="SUPFAM" id="SSF55874">
    <property type="entry name" value="ATPase domain of HSP90 chaperone/DNA topoisomerase II/histidine kinase"/>
    <property type="match status" value="1"/>
</dbReference>
<evidence type="ECO:0000259" key="15">
    <source>
        <dbReference type="PROSITE" id="PS50112"/>
    </source>
</evidence>
<dbReference type="InterPro" id="IPR050351">
    <property type="entry name" value="BphY/WalK/GraS-like"/>
</dbReference>
<keyword evidence="8" id="KW-0418">Kinase</keyword>
<dbReference type="PROSITE" id="PS50112">
    <property type="entry name" value="PAS"/>
    <property type="match status" value="1"/>
</dbReference>
<keyword evidence="6 13" id="KW-0812">Transmembrane</keyword>
<dbReference type="InterPro" id="IPR000700">
    <property type="entry name" value="PAS-assoc_C"/>
</dbReference>
<keyword evidence="11" id="KW-0902">Two-component regulatory system</keyword>
<accession>A0A7W6GIA2</accession>
<evidence type="ECO:0000256" key="13">
    <source>
        <dbReference type="SAM" id="Phobius"/>
    </source>
</evidence>
<dbReference type="PANTHER" id="PTHR42878">
    <property type="entry name" value="TWO-COMPONENT HISTIDINE KINASE"/>
    <property type="match status" value="1"/>
</dbReference>
<feature type="transmembrane region" description="Helical" evidence="13">
    <location>
        <begin position="12"/>
        <end position="32"/>
    </location>
</feature>
<dbReference type="InterPro" id="IPR003661">
    <property type="entry name" value="HisK_dim/P_dom"/>
</dbReference>
<feature type="transmembrane region" description="Helical" evidence="13">
    <location>
        <begin position="150"/>
        <end position="168"/>
    </location>
</feature>
<feature type="transmembrane region" description="Helical" evidence="13">
    <location>
        <begin position="250"/>
        <end position="273"/>
    </location>
</feature>
<keyword evidence="12 13" id="KW-0472">Membrane</keyword>
<evidence type="ECO:0000256" key="11">
    <source>
        <dbReference type="ARBA" id="ARBA00023012"/>
    </source>
</evidence>
<dbReference type="GO" id="GO:0005524">
    <property type="term" value="F:ATP binding"/>
    <property type="evidence" value="ECO:0007669"/>
    <property type="project" value="UniProtKB-KW"/>
</dbReference>
<evidence type="ECO:0000259" key="14">
    <source>
        <dbReference type="PROSITE" id="PS50109"/>
    </source>
</evidence>
<dbReference type="GO" id="GO:0007234">
    <property type="term" value="P:osmosensory signaling via phosphorelay pathway"/>
    <property type="evidence" value="ECO:0007669"/>
    <property type="project" value="TreeGrafter"/>
</dbReference>
<dbReference type="SMART" id="SM00091">
    <property type="entry name" value="PAS"/>
    <property type="match status" value="1"/>
</dbReference>
<dbReference type="GO" id="GO:0016020">
    <property type="term" value="C:membrane"/>
    <property type="evidence" value="ECO:0007669"/>
    <property type="project" value="UniProtKB-SubCell"/>
</dbReference>
<keyword evidence="18" id="KW-1185">Reference proteome</keyword>
<feature type="domain" description="PAC" evidence="16">
    <location>
        <begin position="357"/>
        <end position="407"/>
    </location>
</feature>
<dbReference type="GO" id="GO:0030295">
    <property type="term" value="F:protein kinase activator activity"/>
    <property type="evidence" value="ECO:0007669"/>
    <property type="project" value="TreeGrafter"/>
</dbReference>
<evidence type="ECO:0000256" key="5">
    <source>
        <dbReference type="ARBA" id="ARBA00022679"/>
    </source>
</evidence>
<keyword evidence="9" id="KW-0067">ATP-binding</keyword>
<dbReference type="PROSITE" id="PS50113">
    <property type="entry name" value="PAC"/>
    <property type="match status" value="1"/>
</dbReference>
<dbReference type="GO" id="GO:0000156">
    <property type="term" value="F:phosphorelay response regulator activity"/>
    <property type="evidence" value="ECO:0007669"/>
    <property type="project" value="TreeGrafter"/>
</dbReference>
<dbReference type="SUPFAM" id="SSF55785">
    <property type="entry name" value="PYP-like sensor domain (PAS domain)"/>
    <property type="match status" value="1"/>
</dbReference>
<feature type="transmembrane region" description="Helical" evidence="13">
    <location>
        <begin position="44"/>
        <end position="64"/>
    </location>
</feature>
<evidence type="ECO:0000256" key="7">
    <source>
        <dbReference type="ARBA" id="ARBA00022741"/>
    </source>
</evidence>
<evidence type="ECO:0000256" key="10">
    <source>
        <dbReference type="ARBA" id="ARBA00022989"/>
    </source>
</evidence>
<keyword evidence="5" id="KW-0808">Transferase</keyword>
<dbReference type="InterPro" id="IPR036890">
    <property type="entry name" value="HATPase_C_sf"/>
</dbReference>
<dbReference type="RefSeq" id="WP_183800492.1">
    <property type="nucleotide sequence ID" value="NZ_JACIEE010000002.1"/>
</dbReference>
<evidence type="ECO:0000256" key="1">
    <source>
        <dbReference type="ARBA" id="ARBA00000085"/>
    </source>
</evidence>
<feature type="transmembrane region" description="Helical" evidence="13">
    <location>
        <begin position="180"/>
        <end position="198"/>
    </location>
</feature>
<evidence type="ECO:0000256" key="6">
    <source>
        <dbReference type="ARBA" id="ARBA00022692"/>
    </source>
</evidence>
<proteinExistence type="predicted"/>
<evidence type="ECO:0000256" key="9">
    <source>
        <dbReference type="ARBA" id="ARBA00022840"/>
    </source>
</evidence>
<evidence type="ECO:0000256" key="3">
    <source>
        <dbReference type="ARBA" id="ARBA00012438"/>
    </source>
</evidence>
<dbReference type="PRINTS" id="PR00344">
    <property type="entry name" value="BCTRLSENSOR"/>
</dbReference>
<dbReference type="Gene3D" id="1.10.287.130">
    <property type="match status" value="1"/>
</dbReference>
<dbReference type="InterPro" id="IPR035965">
    <property type="entry name" value="PAS-like_dom_sf"/>
</dbReference>
<feature type="transmembrane region" description="Helical" evidence="13">
    <location>
        <begin position="71"/>
        <end position="93"/>
    </location>
</feature>
<evidence type="ECO:0000256" key="4">
    <source>
        <dbReference type="ARBA" id="ARBA00022553"/>
    </source>
</evidence>
<evidence type="ECO:0000313" key="18">
    <source>
        <dbReference type="Proteomes" id="UP000574761"/>
    </source>
</evidence>
<dbReference type="SUPFAM" id="SSF47384">
    <property type="entry name" value="Homodimeric domain of signal transducing histidine kinase"/>
    <property type="match status" value="1"/>
</dbReference>
<comment type="caution">
    <text evidence="17">The sequence shown here is derived from an EMBL/GenBank/DDBJ whole genome shotgun (WGS) entry which is preliminary data.</text>
</comment>
<dbReference type="InterPro" id="IPR003594">
    <property type="entry name" value="HATPase_dom"/>
</dbReference>
<feature type="transmembrane region" description="Helical" evidence="13">
    <location>
        <begin position="210"/>
        <end position="230"/>
    </location>
</feature>
<comment type="catalytic activity">
    <reaction evidence="1">
        <text>ATP + protein L-histidine = ADP + protein N-phospho-L-histidine.</text>
        <dbReference type="EC" id="2.7.13.3"/>
    </reaction>
</comment>
<dbReference type="PROSITE" id="PS50109">
    <property type="entry name" value="HIS_KIN"/>
    <property type="match status" value="1"/>
</dbReference>
<dbReference type="SMART" id="SM00387">
    <property type="entry name" value="HATPase_c"/>
    <property type="match status" value="1"/>
</dbReference>
<dbReference type="Gene3D" id="3.30.450.20">
    <property type="entry name" value="PAS domain"/>
    <property type="match status" value="1"/>
</dbReference>
<feature type="domain" description="PAS" evidence="15">
    <location>
        <begin position="288"/>
        <end position="333"/>
    </location>
</feature>
<dbReference type="Gene3D" id="3.30.565.10">
    <property type="entry name" value="Histidine kinase-like ATPase, C-terminal domain"/>
    <property type="match status" value="1"/>
</dbReference>
<dbReference type="CDD" id="cd00130">
    <property type="entry name" value="PAS"/>
    <property type="match status" value="1"/>
</dbReference>
<dbReference type="InterPro" id="IPR000014">
    <property type="entry name" value="PAS"/>
</dbReference>
<organism evidence="17 18">
    <name type="scientific">Mycoplana azooxidifex</name>
    <dbReference type="NCBI Taxonomy" id="1636188"/>
    <lineage>
        <taxon>Bacteria</taxon>
        <taxon>Pseudomonadati</taxon>
        <taxon>Pseudomonadota</taxon>
        <taxon>Alphaproteobacteria</taxon>
        <taxon>Hyphomicrobiales</taxon>
        <taxon>Rhizobiaceae</taxon>
        <taxon>Mycoplana</taxon>
    </lineage>
</organism>
<feature type="transmembrane region" description="Helical" evidence="13">
    <location>
        <begin position="118"/>
        <end position="138"/>
    </location>
</feature>
<dbReference type="PANTHER" id="PTHR42878:SF7">
    <property type="entry name" value="SENSOR HISTIDINE KINASE GLRK"/>
    <property type="match status" value="1"/>
</dbReference>
<reference evidence="17 18" key="1">
    <citation type="submission" date="2020-08" db="EMBL/GenBank/DDBJ databases">
        <title>Genomic Encyclopedia of Type Strains, Phase IV (KMG-IV): sequencing the most valuable type-strain genomes for metagenomic binning, comparative biology and taxonomic classification.</title>
        <authorList>
            <person name="Goeker M."/>
        </authorList>
    </citation>
    <scope>NUCLEOTIDE SEQUENCE [LARGE SCALE GENOMIC DNA]</scope>
    <source>
        <strain evidence="17 18">DSM 100211</strain>
    </source>
</reference>
<comment type="subcellular location">
    <subcellularLocation>
        <location evidence="2">Membrane</location>
        <topology evidence="2">Multi-pass membrane protein</topology>
    </subcellularLocation>
</comment>
<dbReference type="InterPro" id="IPR036097">
    <property type="entry name" value="HisK_dim/P_sf"/>
</dbReference>
<name>A0A7W6GIA2_9HYPH</name>
<keyword evidence="7" id="KW-0547">Nucleotide-binding</keyword>
<dbReference type="AlphaFoldDB" id="A0A7W6GIA2"/>
<dbReference type="NCBIfam" id="TIGR00229">
    <property type="entry name" value="sensory_box"/>
    <property type="match status" value="1"/>
</dbReference>
<keyword evidence="10 13" id="KW-1133">Transmembrane helix</keyword>
<dbReference type="EC" id="2.7.13.3" evidence="3"/>
<dbReference type="Pfam" id="PF13426">
    <property type="entry name" value="PAS_9"/>
    <property type="match status" value="1"/>
</dbReference>
<protein>
    <recommendedName>
        <fullName evidence="3">histidine kinase</fullName>
        <ecNumber evidence="3">2.7.13.3</ecNumber>
    </recommendedName>
</protein>
<dbReference type="GO" id="GO:0000155">
    <property type="term" value="F:phosphorelay sensor kinase activity"/>
    <property type="evidence" value="ECO:0007669"/>
    <property type="project" value="InterPro"/>
</dbReference>
<dbReference type="Pfam" id="PF02518">
    <property type="entry name" value="HATPase_c"/>
    <property type="match status" value="1"/>
</dbReference>
<evidence type="ECO:0000256" key="2">
    <source>
        <dbReference type="ARBA" id="ARBA00004141"/>
    </source>
</evidence>
<evidence type="ECO:0000313" key="17">
    <source>
        <dbReference type="EMBL" id="MBB3976022.1"/>
    </source>
</evidence>
<keyword evidence="4" id="KW-0597">Phosphoprotein</keyword>
<dbReference type="EMBL" id="JACIEE010000002">
    <property type="protein sequence ID" value="MBB3976022.1"/>
    <property type="molecule type" value="Genomic_DNA"/>
</dbReference>
<sequence length="644" mass="70035">MQHDDRQWRLTGLSAGLWCIVVGIGMIVFWLAEPAELAARHPEIFGMKFNAALAFTALGAAFLLALSGHRVLPVIASLAVLAYGVVALSQHVFGIDLGIDQVLYKPFTDIGTSLPGRIAPNTALCFILISLAVIRRALRGSSDLVQMAGSYAAVAIAATALIGYLIDFDAAHDWIANTRMSVQSATCFLALGVGILFVGARTAGYHRLAIAASLGVATYLILLTLAYLKVSEQAKRLPFAIDRAGISSTAATLLDLILLSGLIYAGLLAYSYWSSRRYSRSATNLSESQERLSAIINTAVDGILTVSADGTILSANPACQRIFGHAPEDVVGKPIRMLLPGPPGDSAQAARAGCIVASGETDAQRKDGRIVPVELSVAKVELTEGTVHTAIIRDISERKHFERQLLAANAELEEFAYRTSHDLRSPIASSIGLLNISRELLENGDHDALSGTLERMERNFTRLDHLIQNIIVLTRDRLMEEEDRRFSPYDVVQNQADTLSTLEEDGRIRIANHIPPQLTIFSKPSKFDVIVGNLLSNAIKYHDPREADPRVDVYLEEHAGTIRLVVEDNGLGVPEEKRPLLFRMFKRLHPSRSFGSGLGLYILKKSAESLGGSVTFEAREKGSRFIVELPNGDGHEAEYHTGGR</sequence>
<dbReference type="CDD" id="cd00082">
    <property type="entry name" value="HisKA"/>
    <property type="match status" value="1"/>
</dbReference>
<feature type="domain" description="Histidine kinase" evidence="14">
    <location>
        <begin position="418"/>
        <end position="633"/>
    </location>
</feature>